<gene>
    <name evidence="1" type="ORF">SLEP1_g48653</name>
</gene>
<reference evidence="1 2" key="1">
    <citation type="journal article" date="2021" name="Commun. Biol.">
        <title>The genome of Shorea leprosula (Dipterocarpaceae) highlights the ecological relevance of drought in aseasonal tropical rainforests.</title>
        <authorList>
            <person name="Ng K.K.S."/>
            <person name="Kobayashi M.J."/>
            <person name="Fawcett J.A."/>
            <person name="Hatakeyama M."/>
            <person name="Paape T."/>
            <person name="Ng C.H."/>
            <person name="Ang C.C."/>
            <person name="Tnah L.H."/>
            <person name="Lee C.T."/>
            <person name="Nishiyama T."/>
            <person name="Sese J."/>
            <person name="O'Brien M.J."/>
            <person name="Copetti D."/>
            <person name="Mohd Noor M.I."/>
            <person name="Ong R.C."/>
            <person name="Putra M."/>
            <person name="Sireger I.Z."/>
            <person name="Indrioko S."/>
            <person name="Kosugi Y."/>
            <person name="Izuno A."/>
            <person name="Isagi Y."/>
            <person name="Lee S.L."/>
            <person name="Shimizu K.K."/>
        </authorList>
    </citation>
    <scope>NUCLEOTIDE SEQUENCE [LARGE SCALE GENOMIC DNA]</scope>
    <source>
        <strain evidence="1">214</strain>
    </source>
</reference>
<accession>A0AAV5LUC5</accession>
<protein>
    <submittedName>
        <fullName evidence="1">Uncharacterized protein</fullName>
    </submittedName>
</protein>
<organism evidence="1 2">
    <name type="scientific">Rubroshorea leprosula</name>
    <dbReference type="NCBI Taxonomy" id="152421"/>
    <lineage>
        <taxon>Eukaryota</taxon>
        <taxon>Viridiplantae</taxon>
        <taxon>Streptophyta</taxon>
        <taxon>Embryophyta</taxon>
        <taxon>Tracheophyta</taxon>
        <taxon>Spermatophyta</taxon>
        <taxon>Magnoliopsida</taxon>
        <taxon>eudicotyledons</taxon>
        <taxon>Gunneridae</taxon>
        <taxon>Pentapetalae</taxon>
        <taxon>rosids</taxon>
        <taxon>malvids</taxon>
        <taxon>Malvales</taxon>
        <taxon>Dipterocarpaceae</taxon>
        <taxon>Rubroshorea</taxon>
    </lineage>
</organism>
<evidence type="ECO:0000313" key="2">
    <source>
        <dbReference type="Proteomes" id="UP001054252"/>
    </source>
</evidence>
<evidence type="ECO:0000313" key="1">
    <source>
        <dbReference type="EMBL" id="GKV41074.1"/>
    </source>
</evidence>
<dbReference type="Proteomes" id="UP001054252">
    <property type="component" value="Unassembled WGS sequence"/>
</dbReference>
<dbReference type="EMBL" id="BPVZ01000147">
    <property type="protein sequence ID" value="GKV41074.1"/>
    <property type="molecule type" value="Genomic_DNA"/>
</dbReference>
<comment type="caution">
    <text evidence="1">The sequence shown here is derived from an EMBL/GenBank/DDBJ whole genome shotgun (WGS) entry which is preliminary data.</text>
</comment>
<sequence>MSAIRVKSPTLRSGTTSTYIAKSHQKCPALSIHFPILFFFFPLQPNKAPKLLATSSLEKPKPRSGRFSPPLSVSCSLWVGDFWACFGCELLLQIAAGFSSPCSSGFS</sequence>
<proteinExistence type="predicted"/>
<keyword evidence="2" id="KW-1185">Reference proteome</keyword>
<dbReference type="AlphaFoldDB" id="A0AAV5LUC5"/>
<name>A0AAV5LUC5_9ROSI</name>